<feature type="region of interest" description="Disordered" evidence="9">
    <location>
        <begin position="690"/>
        <end position="741"/>
    </location>
</feature>
<dbReference type="InterPro" id="IPR012338">
    <property type="entry name" value="Beta-lactam/transpept-like"/>
</dbReference>
<gene>
    <name evidence="12" type="ORF">GCM10025780_24680</name>
</gene>
<evidence type="ECO:0000256" key="1">
    <source>
        <dbReference type="ARBA" id="ARBA00022645"/>
    </source>
</evidence>
<keyword evidence="1" id="KW-0121">Carboxypeptidase</keyword>
<keyword evidence="4" id="KW-0808">Transferase</keyword>
<evidence type="ECO:0000313" key="13">
    <source>
        <dbReference type="Proteomes" id="UP001501295"/>
    </source>
</evidence>
<feature type="compositionally biased region" description="Basic and acidic residues" evidence="9">
    <location>
        <begin position="731"/>
        <end position="741"/>
    </location>
</feature>
<keyword evidence="3" id="KW-0328">Glycosyltransferase</keyword>
<protein>
    <submittedName>
        <fullName evidence="12">Transglycosylase domain-containing protein</fullName>
    </submittedName>
</protein>
<dbReference type="PANTHER" id="PTHR32282">
    <property type="entry name" value="BINDING PROTEIN TRANSPEPTIDASE, PUTATIVE-RELATED"/>
    <property type="match status" value="1"/>
</dbReference>
<evidence type="ECO:0000256" key="3">
    <source>
        <dbReference type="ARBA" id="ARBA00022676"/>
    </source>
</evidence>
<evidence type="ECO:0000256" key="5">
    <source>
        <dbReference type="ARBA" id="ARBA00022801"/>
    </source>
</evidence>
<organism evidence="12 13">
    <name type="scientific">Frondihabitans cladoniiphilus</name>
    <dbReference type="NCBI Taxonomy" id="715785"/>
    <lineage>
        <taxon>Bacteria</taxon>
        <taxon>Bacillati</taxon>
        <taxon>Actinomycetota</taxon>
        <taxon>Actinomycetes</taxon>
        <taxon>Micrococcales</taxon>
        <taxon>Microbacteriaceae</taxon>
        <taxon>Frondihabitans</taxon>
    </lineage>
</organism>
<dbReference type="PANTHER" id="PTHR32282:SF33">
    <property type="entry name" value="PEPTIDOGLYCAN GLYCOSYLTRANSFERASE"/>
    <property type="match status" value="1"/>
</dbReference>
<comment type="caution">
    <text evidence="12">The sequence shown here is derived from an EMBL/GenBank/DDBJ whole genome shotgun (WGS) entry which is preliminary data.</text>
</comment>
<sequence>MKRNSVRLGALVSFVALSAVAGLLVALAVTPGLAVAGATTKNAAAIFETLPDYLEIGKLPQRNVLFADKGGQQVPFATIYHQNRVSVSDAGVDQTAKDALVSGEDRRFFEHNGIDATSTARAVVGQITGHDAGGASTLTMQLVRNILVAEAEAIPDSSERQAAYKKATEENLGRKLAEMKYALGLEKHYSKDQILLAYLNIAYFGDQAYGIEAASQHFLGKSAEHLTPAEAASLIATVQYPTSRNLSTPANYQANKARRDVILDAMRAEGKLDQAAFDQAVATPVGDYVRLTPAVQGCLAVTEPGAGHWCDLITRSVVSLPALGRNDAERRANWKAGGYEIHTSLDLDLNAKAKSELEIYAPNTETRYDLGGVVTSLEPGTGRVRVLTQNKDFDNTKEGGGRTTTSVNYAVDQSLGESTGFQPGSTYKPFTLIDWLEKGHRLTDTVDATPRTFTPMTTCGSRSRTPDFHPKNDNGGNPGTVTALRATTQSINTGYAAMAQKLDLCDIRDAAKSLGVHSATGKELSTFPSSVIGSGNEIAPLTMAAAFSGIANGGVFCEPTFIDSVVDSEKRVLPGQVKSCTQAIDPAVAATTVSALKTVFASGTATAANPGDGVPVMGKTGTTDHAEQTWLVGSTTKLATAAWVGNISGHQDQYKIRGSHGAMNQQRLTIWKHVMQAANKTYGGGAFAAAPRASGGSTSGGSSSGGGSPTVEATPTSTPAPTPTSTPHRSPGHDDSARADE</sequence>
<keyword evidence="6" id="KW-0511">Multifunctional enzyme</keyword>
<dbReference type="InterPro" id="IPR001264">
    <property type="entry name" value="Glyco_trans_51"/>
</dbReference>
<evidence type="ECO:0000256" key="7">
    <source>
        <dbReference type="ARBA" id="ARBA00034000"/>
    </source>
</evidence>
<dbReference type="Pfam" id="PF00905">
    <property type="entry name" value="Transpeptidase"/>
    <property type="match status" value="1"/>
</dbReference>
<dbReference type="SUPFAM" id="SSF53955">
    <property type="entry name" value="Lysozyme-like"/>
    <property type="match status" value="1"/>
</dbReference>
<keyword evidence="13" id="KW-1185">Reference proteome</keyword>
<accession>A0ABP8W4H7</accession>
<feature type="region of interest" description="Disordered" evidence="9">
    <location>
        <begin position="453"/>
        <end position="478"/>
    </location>
</feature>
<evidence type="ECO:0000256" key="9">
    <source>
        <dbReference type="SAM" id="MobiDB-lite"/>
    </source>
</evidence>
<evidence type="ECO:0000313" key="12">
    <source>
        <dbReference type="EMBL" id="GAA4678809.1"/>
    </source>
</evidence>
<proteinExistence type="predicted"/>
<dbReference type="Proteomes" id="UP001501295">
    <property type="component" value="Unassembled WGS sequence"/>
</dbReference>
<dbReference type="InterPro" id="IPR050396">
    <property type="entry name" value="Glycosyltr_51/Transpeptidase"/>
</dbReference>
<dbReference type="EMBL" id="BAABLM010000005">
    <property type="protein sequence ID" value="GAA4678809.1"/>
    <property type="molecule type" value="Genomic_DNA"/>
</dbReference>
<reference evidence="13" key="1">
    <citation type="journal article" date="2019" name="Int. J. Syst. Evol. Microbiol.">
        <title>The Global Catalogue of Microorganisms (GCM) 10K type strain sequencing project: providing services to taxonomists for standard genome sequencing and annotation.</title>
        <authorList>
            <consortium name="The Broad Institute Genomics Platform"/>
            <consortium name="The Broad Institute Genome Sequencing Center for Infectious Disease"/>
            <person name="Wu L."/>
            <person name="Ma J."/>
        </authorList>
    </citation>
    <scope>NUCLEOTIDE SEQUENCE [LARGE SCALE GENOMIC DNA]</scope>
    <source>
        <strain evidence="13">JCM 18956</strain>
    </source>
</reference>
<feature type="domain" description="Penicillin-binding protein transpeptidase" evidence="10">
    <location>
        <begin position="373"/>
        <end position="651"/>
    </location>
</feature>
<evidence type="ECO:0000256" key="8">
    <source>
        <dbReference type="ARBA" id="ARBA00049902"/>
    </source>
</evidence>
<dbReference type="RefSeq" id="WP_345376196.1">
    <property type="nucleotide sequence ID" value="NZ_BAABLM010000005.1"/>
</dbReference>
<comment type="catalytic activity">
    <reaction evidence="8">
        <text>[GlcNAc-(1-&gt;4)-Mur2Ac(oyl-L-Ala-gamma-D-Glu-L-Lys-D-Ala-D-Ala)](n)-di-trans,octa-cis-undecaprenyl diphosphate + beta-D-GlcNAc-(1-&gt;4)-Mur2Ac(oyl-L-Ala-gamma-D-Glu-L-Lys-D-Ala-D-Ala)-di-trans,octa-cis-undecaprenyl diphosphate = [GlcNAc-(1-&gt;4)-Mur2Ac(oyl-L-Ala-gamma-D-Glu-L-Lys-D-Ala-D-Ala)](n+1)-di-trans,octa-cis-undecaprenyl diphosphate + di-trans,octa-cis-undecaprenyl diphosphate + H(+)</text>
        <dbReference type="Rhea" id="RHEA:23708"/>
        <dbReference type="Rhea" id="RHEA-COMP:9602"/>
        <dbReference type="Rhea" id="RHEA-COMP:9603"/>
        <dbReference type="ChEBI" id="CHEBI:15378"/>
        <dbReference type="ChEBI" id="CHEBI:58405"/>
        <dbReference type="ChEBI" id="CHEBI:60033"/>
        <dbReference type="ChEBI" id="CHEBI:78435"/>
        <dbReference type="EC" id="2.4.99.28"/>
    </reaction>
</comment>
<feature type="compositionally biased region" description="Polar residues" evidence="9">
    <location>
        <begin position="453"/>
        <end position="463"/>
    </location>
</feature>
<keyword evidence="2" id="KW-0645">Protease</keyword>
<comment type="catalytic activity">
    <reaction evidence="7">
        <text>Preferential cleavage: (Ac)2-L-Lys-D-Ala-|-D-Ala. Also transpeptidation of peptidyl-alanyl moieties that are N-acyl substituents of D-alanine.</text>
        <dbReference type="EC" id="3.4.16.4"/>
    </reaction>
</comment>
<feature type="domain" description="Glycosyl transferase family 51" evidence="11">
    <location>
        <begin position="76"/>
        <end position="266"/>
    </location>
</feature>
<evidence type="ECO:0000256" key="4">
    <source>
        <dbReference type="ARBA" id="ARBA00022679"/>
    </source>
</evidence>
<dbReference type="InterPro" id="IPR036950">
    <property type="entry name" value="PBP_transglycosylase"/>
</dbReference>
<dbReference type="InterPro" id="IPR023346">
    <property type="entry name" value="Lysozyme-like_dom_sf"/>
</dbReference>
<evidence type="ECO:0000256" key="6">
    <source>
        <dbReference type="ARBA" id="ARBA00023268"/>
    </source>
</evidence>
<evidence type="ECO:0000259" key="10">
    <source>
        <dbReference type="Pfam" id="PF00905"/>
    </source>
</evidence>
<evidence type="ECO:0000259" key="11">
    <source>
        <dbReference type="Pfam" id="PF00912"/>
    </source>
</evidence>
<dbReference type="InterPro" id="IPR001460">
    <property type="entry name" value="PCN-bd_Tpept"/>
</dbReference>
<dbReference type="Gene3D" id="1.10.3810.10">
    <property type="entry name" value="Biosynthetic peptidoglycan transglycosylase-like"/>
    <property type="match status" value="1"/>
</dbReference>
<dbReference type="Pfam" id="PF00912">
    <property type="entry name" value="Transgly"/>
    <property type="match status" value="1"/>
</dbReference>
<keyword evidence="5" id="KW-0378">Hydrolase</keyword>
<name>A0ABP8W4H7_9MICO</name>
<evidence type="ECO:0000256" key="2">
    <source>
        <dbReference type="ARBA" id="ARBA00022670"/>
    </source>
</evidence>
<feature type="compositionally biased region" description="Gly residues" evidence="9">
    <location>
        <begin position="697"/>
        <end position="708"/>
    </location>
</feature>
<dbReference type="SUPFAM" id="SSF56601">
    <property type="entry name" value="beta-lactamase/transpeptidase-like"/>
    <property type="match status" value="1"/>
</dbReference>
<dbReference type="Gene3D" id="3.40.710.10">
    <property type="entry name" value="DD-peptidase/beta-lactamase superfamily"/>
    <property type="match status" value="1"/>
</dbReference>